<evidence type="ECO:0000256" key="3">
    <source>
        <dbReference type="ARBA" id="ARBA00022475"/>
    </source>
</evidence>
<keyword evidence="3" id="KW-1003">Cell membrane</keyword>
<dbReference type="AlphaFoldDB" id="A0A448KF69"/>
<evidence type="ECO:0000313" key="9">
    <source>
        <dbReference type="EMBL" id="VEG75552.1"/>
    </source>
</evidence>
<dbReference type="EMBL" id="LR134363">
    <property type="protein sequence ID" value="VEG75552.1"/>
    <property type="molecule type" value="Genomic_DNA"/>
</dbReference>
<comment type="subcellular location">
    <subcellularLocation>
        <location evidence="1">Cell membrane</location>
        <topology evidence="1">Multi-pass membrane protein</topology>
    </subcellularLocation>
</comment>
<feature type="transmembrane region" description="Helical" evidence="7">
    <location>
        <begin position="344"/>
        <end position="370"/>
    </location>
</feature>
<gene>
    <name evidence="9" type="primary">proP_2</name>
    <name evidence="9" type="ORF">NCTC11923_02223</name>
</gene>
<accession>A0A448KF69</accession>
<dbReference type="Gene3D" id="1.20.1250.20">
    <property type="entry name" value="MFS general substrate transporter like domains"/>
    <property type="match status" value="2"/>
</dbReference>
<feature type="transmembrane region" description="Helical" evidence="7">
    <location>
        <begin position="382"/>
        <end position="402"/>
    </location>
</feature>
<name>A0A448KF69_9ACTO</name>
<dbReference type="PANTHER" id="PTHR43045">
    <property type="entry name" value="SHIKIMATE TRANSPORTER"/>
    <property type="match status" value="1"/>
</dbReference>
<dbReference type="SUPFAM" id="SSF103473">
    <property type="entry name" value="MFS general substrate transporter"/>
    <property type="match status" value="1"/>
</dbReference>
<feature type="transmembrane region" description="Helical" evidence="7">
    <location>
        <begin position="25"/>
        <end position="47"/>
    </location>
</feature>
<evidence type="ECO:0000256" key="2">
    <source>
        <dbReference type="ARBA" id="ARBA00022448"/>
    </source>
</evidence>
<feature type="transmembrane region" description="Helical" evidence="7">
    <location>
        <begin position="319"/>
        <end position="338"/>
    </location>
</feature>
<feature type="transmembrane region" description="Helical" evidence="7">
    <location>
        <begin position="119"/>
        <end position="139"/>
    </location>
</feature>
<evidence type="ECO:0000256" key="4">
    <source>
        <dbReference type="ARBA" id="ARBA00022692"/>
    </source>
</evidence>
<dbReference type="GO" id="GO:0022857">
    <property type="term" value="F:transmembrane transporter activity"/>
    <property type="evidence" value="ECO:0007669"/>
    <property type="project" value="InterPro"/>
</dbReference>
<protein>
    <submittedName>
        <fullName evidence="9">Proline porter II</fullName>
    </submittedName>
</protein>
<feature type="transmembrane region" description="Helical" evidence="7">
    <location>
        <begin position="414"/>
        <end position="434"/>
    </location>
</feature>
<evidence type="ECO:0000256" key="5">
    <source>
        <dbReference type="ARBA" id="ARBA00022989"/>
    </source>
</evidence>
<evidence type="ECO:0000313" key="10">
    <source>
        <dbReference type="Proteomes" id="UP000276899"/>
    </source>
</evidence>
<feature type="transmembrane region" description="Helical" evidence="7">
    <location>
        <begin position="286"/>
        <end position="307"/>
    </location>
</feature>
<dbReference type="InterPro" id="IPR020846">
    <property type="entry name" value="MFS_dom"/>
</dbReference>
<feature type="transmembrane region" description="Helical" evidence="7">
    <location>
        <begin position="252"/>
        <end position="274"/>
    </location>
</feature>
<keyword evidence="4 7" id="KW-0812">Transmembrane</keyword>
<dbReference type="Pfam" id="PF07690">
    <property type="entry name" value="MFS_1"/>
    <property type="match status" value="1"/>
</dbReference>
<dbReference type="STRING" id="1278298.GCA_000428685_01239"/>
<keyword evidence="2" id="KW-0813">Transport</keyword>
<evidence type="ECO:0000256" key="1">
    <source>
        <dbReference type="ARBA" id="ARBA00004651"/>
    </source>
</evidence>
<dbReference type="InterPro" id="IPR036259">
    <property type="entry name" value="MFS_trans_sf"/>
</dbReference>
<dbReference type="GO" id="GO:0005886">
    <property type="term" value="C:plasma membrane"/>
    <property type="evidence" value="ECO:0007669"/>
    <property type="project" value="UniProtKB-SubCell"/>
</dbReference>
<feature type="transmembrane region" description="Helical" evidence="7">
    <location>
        <begin position="59"/>
        <end position="83"/>
    </location>
</feature>
<sequence length="451" mass="46475">MSAVSTGSDMRDAERAETLSAQGRAALGAGVVGNWVDALHIFLPLVALAPALDHVTGPWAPSLAGAVAVTAMLLGRPVGAVILGRVADRIGRSRTTCLATAGTALCALAIAVLPTHALLGPACLGLLIALRFAAGVLVAGEYSAAIPLAMEWCRPPRRGLASGLILSMAPLAQATIAFGTAGLLTALGPDTYSVWGWRLLFLAGAGASLGMTLYYRRHVPDSPSFHREAARRIPGAAHPTLRSLLRGQWARPFWQCFVMMSGLWLLTTATVLILTSRISAGPSVTMPSVAVVMGAAALVQAAAMILAGHWSTLVGRRRLLAAWGLTASTLGVLVWHAALASTTLPGAIMGVAVLQAATVSAYGPVAAYLCERFPTEVRSTGYGSAYSLSLIVPSLYPLYLPVLESMLGRGADTLLVILGGGLLSLGALAGPSLAPRDTAMGLDEIVRAGGR</sequence>
<evidence type="ECO:0000256" key="6">
    <source>
        <dbReference type="ARBA" id="ARBA00023136"/>
    </source>
</evidence>
<feature type="transmembrane region" description="Helical" evidence="7">
    <location>
        <begin position="160"/>
        <end position="183"/>
    </location>
</feature>
<organism evidence="9 10">
    <name type="scientific">Actinomyces slackii</name>
    <dbReference type="NCBI Taxonomy" id="52774"/>
    <lineage>
        <taxon>Bacteria</taxon>
        <taxon>Bacillati</taxon>
        <taxon>Actinomycetota</taxon>
        <taxon>Actinomycetes</taxon>
        <taxon>Actinomycetales</taxon>
        <taxon>Actinomycetaceae</taxon>
        <taxon>Actinomyces</taxon>
    </lineage>
</organism>
<proteinExistence type="predicted"/>
<keyword evidence="6 7" id="KW-0472">Membrane</keyword>
<dbReference type="PROSITE" id="PS50850">
    <property type="entry name" value="MFS"/>
    <property type="match status" value="1"/>
</dbReference>
<keyword evidence="5 7" id="KW-1133">Transmembrane helix</keyword>
<feature type="domain" description="Major facilitator superfamily (MFS) profile" evidence="8">
    <location>
        <begin position="26"/>
        <end position="438"/>
    </location>
</feature>
<dbReference type="InterPro" id="IPR011701">
    <property type="entry name" value="MFS"/>
</dbReference>
<reference evidence="9 10" key="1">
    <citation type="submission" date="2018-12" db="EMBL/GenBank/DDBJ databases">
        <authorList>
            <consortium name="Pathogen Informatics"/>
        </authorList>
    </citation>
    <scope>NUCLEOTIDE SEQUENCE [LARGE SCALE GENOMIC DNA]</scope>
    <source>
        <strain evidence="9 10">NCTC11923</strain>
    </source>
</reference>
<dbReference type="PANTHER" id="PTHR43045:SF1">
    <property type="entry name" value="SHIKIMATE TRANSPORTER"/>
    <property type="match status" value="1"/>
</dbReference>
<feature type="transmembrane region" description="Helical" evidence="7">
    <location>
        <begin position="195"/>
        <end position="215"/>
    </location>
</feature>
<feature type="transmembrane region" description="Helical" evidence="7">
    <location>
        <begin position="95"/>
        <end position="113"/>
    </location>
</feature>
<dbReference type="KEGG" id="asla:NCTC11923_02223"/>
<evidence type="ECO:0000256" key="7">
    <source>
        <dbReference type="SAM" id="Phobius"/>
    </source>
</evidence>
<evidence type="ECO:0000259" key="8">
    <source>
        <dbReference type="PROSITE" id="PS50850"/>
    </source>
</evidence>
<keyword evidence="10" id="KW-1185">Reference proteome</keyword>
<dbReference type="Proteomes" id="UP000276899">
    <property type="component" value="Chromosome"/>
</dbReference>